<keyword evidence="9" id="KW-1185">Reference proteome</keyword>
<dbReference type="SUPFAM" id="SSF52518">
    <property type="entry name" value="Thiamin diphosphate-binding fold (THDP-binding)"/>
    <property type="match status" value="2"/>
</dbReference>
<dbReference type="CDD" id="cd00568">
    <property type="entry name" value="TPP_enzymes"/>
    <property type="match status" value="1"/>
</dbReference>
<comment type="similarity">
    <text evidence="2 4">Belongs to the TPP enzyme family.</text>
</comment>
<dbReference type="EMBL" id="JXLP01000009">
    <property type="protein sequence ID" value="KIL78323.1"/>
    <property type="molecule type" value="Genomic_DNA"/>
</dbReference>
<dbReference type="InterPro" id="IPR045229">
    <property type="entry name" value="TPP_enz"/>
</dbReference>
<dbReference type="InterPro" id="IPR012000">
    <property type="entry name" value="Thiamin_PyroP_enz_cen_dom"/>
</dbReference>
<dbReference type="Pfam" id="PF02775">
    <property type="entry name" value="TPP_enzyme_C"/>
    <property type="match status" value="1"/>
</dbReference>
<dbReference type="Gene3D" id="3.40.50.970">
    <property type="match status" value="2"/>
</dbReference>
<dbReference type="SUPFAM" id="SSF52467">
    <property type="entry name" value="DHS-like NAD/FAD-binding domain"/>
    <property type="match status" value="1"/>
</dbReference>
<evidence type="ECO:0000259" key="7">
    <source>
        <dbReference type="Pfam" id="PF02776"/>
    </source>
</evidence>
<dbReference type="InterPro" id="IPR011766">
    <property type="entry name" value="TPP_enzyme_TPP-bd"/>
</dbReference>
<protein>
    <submittedName>
        <fullName evidence="8">Acetolactate synthase large subunit</fullName>
    </submittedName>
</protein>
<dbReference type="InterPro" id="IPR012001">
    <property type="entry name" value="Thiamin_PyroP_enz_TPP-bd_dom"/>
</dbReference>
<evidence type="ECO:0000256" key="3">
    <source>
        <dbReference type="ARBA" id="ARBA00023052"/>
    </source>
</evidence>
<accession>A0ABR5AUA6</accession>
<dbReference type="InterPro" id="IPR000399">
    <property type="entry name" value="TPP-bd_CS"/>
</dbReference>
<comment type="caution">
    <text evidence="8">The sequence shown here is derived from an EMBL/GenBank/DDBJ whole genome shotgun (WGS) entry which is preliminary data.</text>
</comment>
<evidence type="ECO:0000313" key="8">
    <source>
        <dbReference type="EMBL" id="KIL78323.1"/>
    </source>
</evidence>
<dbReference type="InterPro" id="IPR029035">
    <property type="entry name" value="DHS-like_NAD/FAD-binding_dom"/>
</dbReference>
<reference evidence="8 9" key="1">
    <citation type="submission" date="2015-01" db="EMBL/GenBank/DDBJ databases">
        <title>Genome Assembly of Bacillus badius MTCC 1458.</title>
        <authorList>
            <person name="Verma A."/>
            <person name="Khatri I."/>
            <person name="Mual P."/>
            <person name="Subramanian S."/>
            <person name="Krishnamurthi S."/>
        </authorList>
    </citation>
    <scope>NUCLEOTIDE SEQUENCE [LARGE SCALE GENOMIC DNA]</scope>
    <source>
        <strain evidence="8 9">MTCC 1458</strain>
    </source>
</reference>
<evidence type="ECO:0000256" key="4">
    <source>
        <dbReference type="RuleBase" id="RU362132"/>
    </source>
</evidence>
<dbReference type="PROSITE" id="PS00187">
    <property type="entry name" value="TPP_ENZYMES"/>
    <property type="match status" value="1"/>
</dbReference>
<evidence type="ECO:0000256" key="1">
    <source>
        <dbReference type="ARBA" id="ARBA00001964"/>
    </source>
</evidence>
<evidence type="ECO:0000259" key="5">
    <source>
        <dbReference type="Pfam" id="PF00205"/>
    </source>
</evidence>
<organism evidence="8 9">
    <name type="scientific">Bacillus badius</name>
    <dbReference type="NCBI Taxonomy" id="1455"/>
    <lineage>
        <taxon>Bacteria</taxon>
        <taxon>Bacillati</taxon>
        <taxon>Bacillota</taxon>
        <taxon>Bacilli</taxon>
        <taxon>Bacillales</taxon>
        <taxon>Bacillaceae</taxon>
        <taxon>Pseudobacillus</taxon>
    </lineage>
</organism>
<dbReference type="CDD" id="cd07035">
    <property type="entry name" value="TPP_PYR_POX_like"/>
    <property type="match status" value="1"/>
</dbReference>
<sequence length="565" mass="61602">MSSDSIFIRRTNSKRMGEDVMKAVHTVLQYLRGIGIKHVFGIPAGSVNAFFDELYDMPDITPVIAKHEGAAAYMAASYAKYSKQLSVCIGCSGPGATNLVTGAANAMREHLPVLFLTGAVPVNTVGLNASQELNAEPIFRPVTKYSITVTDAKDLLAEVVKATEIAVSGVPGPVHIAMPIDVQQGMAENADIPSLPARTPMIPDSQLIKTTAKEIAARESGYIFAGQGARDSIELVTELAELLDWPIVVTPQAKGLIPDNHPLLAGVFGFAGHESASALMNDGEGETLLIVGSSLGETATNNYNENLTKNRFTVQMDFDKSVFHRKYPIDLPVLGDIHVSLSALIQELKELGLSKKENRPIEKSSELPNIEEYNTKNVLSMLQHYLPLTTRYTVDIGEFMSYVIHHMNVFDSHTYDINVHFGAMGSGIGSAIGSKLAEPERPVVCITGDGCFFMHGMEILTAKEHRLPILFVVMNNARLGMVYHGHTLQYHRSHSAFEQQPVNIAALAEAMNIPSFRIESMEDVNQEAIERLTDLDGPALLEVSLVDNNIPPMGDRVKFLSSFSK</sequence>
<evidence type="ECO:0000256" key="2">
    <source>
        <dbReference type="ARBA" id="ARBA00007812"/>
    </source>
</evidence>
<name>A0ABR5AUA6_BACBA</name>
<dbReference type="PANTHER" id="PTHR18968">
    <property type="entry name" value="THIAMINE PYROPHOSPHATE ENZYMES"/>
    <property type="match status" value="1"/>
</dbReference>
<gene>
    <name evidence="8" type="ORF">SD77_4003</name>
</gene>
<keyword evidence="3 4" id="KW-0786">Thiamine pyrophosphate</keyword>
<comment type="cofactor">
    <cofactor evidence="1">
        <name>thiamine diphosphate</name>
        <dbReference type="ChEBI" id="CHEBI:58937"/>
    </cofactor>
</comment>
<evidence type="ECO:0000313" key="9">
    <source>
        <dbReference type="Proteomes" id="UP000031982"/>
    </source>
</evidence>
<dbReference type="Pfam" id="PF00205">
    <property type="entry name" value="TPP_enzyme_M"/>
    <property type="match status" value="1"/>
</dbReference>
<dbReference type="Pfam" id="PF02776">
    <property type="entry name" value="TPP_enzyme_N"/>
    <property type="match status" value="1"/>
</dbReference>
<dbReference type="PANTHER" id="PTHR18968:SF13">
    <property type="entry name" value="ACETOLACTATE SYNTHASE CATALYTIC SUBUNIT, MITOCHONDRIAL"/>
    <property type="match status" value="1"/>
</dbReference>
<evidence type="ECO:0000259" key="6">
    <source>
        <dbReference type="Pfam" id="PF02775"/>
    </source>
</evidence>
<dbReference type="InterPro" id="IPR029061">
    <property type="entry name" value="THDP-binding"/>
</dbReference>
<dbReference type="Proteomes" id="UP000031982">
    <property type="component" value="Unassembled WGS sequence"/>
</dbReference>
<proteinExistence type="inferred from homology"/>
<feature type="domain" description="Thiamine pyrophosphate enzyme N-terminal TPP-binding" evidence="7">
    <location>
        <begin position="21"/>
        <end position="135"/>
    </location>
</feature>
<feature type="domain" description="Thiamine pyrophosphate enzyme central" evidence="5">
    <location>
        <begin position="208"/>
        <end position="344"/>
    </location>
</feature>
<feature type="domain" description="Thiamine pyrophosphate enzyme TPP-binding" evidence="6">
    <location>
        <begin position="395"/>
        <end position="543"/>
    </location>
</feature>
<dbReference type="Gene3D" id="3.40.50.1220">
    <property type="entry name" value="TPP-binding domain"/>
    <property type="match status" value="1"/>
</dbReference>